<sequence>MGYEKRFHLYSYSYSAAVERNTICGLFGVIPATLSRLLQNAEYALTMVQSELQETRIKCLRSSSNMNGLCWLHAIKVMGVVCYRFDGTLVRGRHNHPGSWNDGEMSRRLQLRLADARKTIERQMRNRRCVSGY</sequence>
<gene>
    <name evidence="1" type="ORF">PHMEG_00035931</name>
</gene>
<comment type="caution">
    <text evidence="1">The sequence shown here is derived from an EMBL/GenBank/DDBJ whole genome shotgun (WGS) entry which is preliminary data.</text>
</comment>
<dbReference type="Proteomes" id="UP000198211">
    <property type="component" value="Unassembled WGS sequence"/>
</dbReference>
<dbReference type="AlphaFoldDB" id="A0A225UMN1"/>
<dbReference type="EMBL" id="NBNE01014508">
    <property type="protein sequence ID" value="OWY94362.1"/>
    <property type="molecule type" value="Genomic_DNA"/>
</dbReference>
<name>A0A225UMN1_9STRA</name>
<protein>
    <submittedName>
        <fullName evidence="1">Uncharacterized protein</fullName>
    </submittedName>
</protein>
<evidence type="ECO:0000313" key="2">
    <source>
        <dbReference type="Proteomes" id="UP000198211"/>
    </source>
</evidence>
<proteinExistence type="predicted"/>
<evidence type="ECO:0000313" key="1">
    <source>
        <dbReference type="EMBL" id="OWY94362.1"/>
    </source>
</evidence>
<reference evidence="2" key="1">
    <citation type="submission" date="2017-03" db="EMBL/GenBank/DDBJ databases">
        <title>Phytopthora megakarya and P. palmivora, two closely related causual agents of cacao black pod achieved similar genome size and gene model numbers by different mechanisms.</title>
        <authorList>
            <person name="Ali S."/>
            <person name="Shao J."/>
            <person name="Larry D.J."/>
            <person name="Kronmiller B."/>
            <person name="Shen D."/>
            <person name="Strem M.D."/>
            <person name="Melnick R.L."/>
            <person name="Guiltinan M.J."/>
            <person name="Tyler B.M."/>
            <person name="Meinhardt L.W."/>
            <person name="Bailey B.A."/>
        </authorList>
    </citation>
    <scope>NUCLEOTIDE SEQUENCE [LARGE SCALE GENOMIC DNA]</scope>
    <source>
        <strain evidence="2">zdho120</strain>
    </source>
</reference>
<accession>A0A225UMN1</accession>
<dbReference type="PANTHER" id="PTHR48471:SF1">
    <property type="entry name" value="DDE TNP4 DOMAIN-CONTAINING PROTEIN"/>
    <property type="match status" value="1"/>
</dbReference>
<keyword evidence="2" id="KW-1185">Reference proteome</keyword>
<organism evidence="1 2">
    <name type="scientific">Phytophthora megakarya</name>
    <dbReference type="NCBI Taxonomy" id="4795"/>
    <lineage>
        <taxon>Eukaryota</taxon>
        <taxon>Sar</taxon>
        <taxon>Stramenopiles</taxon>
        <taxon>Oomycota</taxon>
        <taxon>Peronosporomycetes</taxon>
        <taxon>Peronosporales</taxon>
        <taxon>Peronosporaceae</taxon>
        <taxon>Phytophthora</taxon>
    </lineage>
</organism>
<dbReference type="PANTHER" id="PTHR48471">
    <property type="entry name" value="DDE TNP4 DOMAIN-CONTAINING PROTEIN"/>
    <property type="match status" value="1"/>
</dbReference>